<dbReference type="EMBL" id="QMFB01000016">
    <property type="protein sequence ID" value="RAV18525.1"/>
    <property type="molecule type" value="Genomic_DNA"/>
</dbReference>
<comment type="similarity">
    <text evidence="4">Belongs to the MqnA/MqnD family. MqnA subfamily.</text>
</comment>
<dbReference type="OrthoDB" id="9810112at2"/>
<evidence type="ECO:0000256" key="3">
    <source>
        <dbReference type="ARBA" id="ARBA00023239"/>
    </source>
</evidence>
<evidence type="ECO:0000256" key="4">
    <source>
        <dbReference type="HAMAP-Rule" id="MF_00995"/>
    </source>
</evidence>
<gene>
    <name evidence="4" type="primary">mqnA</name>
    <name evidence="5" type="ORF">DQG23_24795</name>
</gene>
<evidence type="ECO:0000256" key="2">
    <source>
        <dbReference type="ARBA" id="ARBA00022428"/>
    </source>
</evidence>
<protein>
    <recommendedName>
        <fullName evidence="4">Chorismate dehydratase</fullName>
        <ecNumber evidence="4">4.2.1.151</ecNumber>
    </recommendedName>
    <alternativeName>
        <fullName evidence="4">Menaquinone biosynthetic enzyme MqnA</fullName>
    </alternativeName>
</protein>
<dbReference type="InterPro" id="IPR003773">
    <property type="entry name" value="Menaquinone_biosynth"/>
</dbReference>
<reference evidence="5 6" key="1">
    <citation type="journal article" date="2009" name="Int. J. Syst. Evol. Microbiol.">
        <title>Paenibacillus contaminans sp. nov., isolated from a contaminated laboratory plate.</title>
        <authorList>
            <person name="Chou J.H."/>
            <person name="Lee J.H."/>
            <person name="Lin M.C."/>
            <person name="Chang P.S."/>
            <person name="Arun A.B."/>
            <person name="Young C.C."/>
            <person name="Chen W.M."/>
        </authorList>
    </citation>
    <scope>NUCLEOTIDE SEQUENCE [LARGE SCALE GENOMIC DNA]</scope>
    <source>
        <strain evidence="5 6">CKOBP-6</strain>
    </source>
</reference>
<dbReference type="RefSeq" id="WP_113033705.1">
    <property type="nucleotide sequence ID" value="NZ_QMFB01000016.1"/>
</dbReference>
<dbReference type="Proteomes" id="UP000250369">
    <property type="component" value="Unassembled WGS sequence"/>
</dbReference>
<proteinExistence type="inferred from homology"/>
<dbReference type="EC" id="4.2.1.151" evidence="4"/>
<dbReference type="Pfam" id="PF02621">
    <property type="entry name" value="VitK2_biosynth"/>
    <property type="match status" value="1"/>
</dbReference>
<keyword evidence="3 4" id="KW-0456">Lyase</keyword>
<dbReference type="HAMAP" id="MF_00995">
    <property type="entry name" value="MqnA"/>
    <property type="match status" value="1"/>
</dbReference>
<evidence type="ECO:0000313" key="6">
    <source>
        <dbReference type="Proteomes" id="UP000250369"/>
    </source>
</evidence>
<organism evidence="5 6">
    <name type="scientific">Paenibacillus contaminans</name>
    <dbReference type="NCBI Taxonomy" id="450362"/>
    <lineage>
        <taxon>Bacteria</taxon>
        <taxon>Bacillati</taxon>
        <taxon>Bacillota</taxon>
        <taxon>Bacilli</taxon>
        <taxon>Bacillales</taxon>
        <taxon>Paenibacillaceae</taxon>
        <taxon>Paenibacillus</taxon>
    </lineage>
</organism>
<dbReference type="GO" id="GO:0009234">
    <property type="term" value="P:menaquinone biosynthetic process"/>
    <property type="evidence" value="ECO:0007669"/>
    <property type="project" value="UniProtKB-UniRule"/>
</dbReference>
<dbReference type="UniPathway" id="UPA00079"/>
<comment type="catalytic activity">
    <reaction evidence="4">
        <text>chorismate = 3-[(1-carboxyvinyl)-oxy]benzoate + H2O</text>
        <dbReference type="Rhea" id="RHEA:40051"/>
        <dbReference type="ChEBI" id="CHEBI:15377"/>
        <dbReference type="ChEBI" id="CHEBI:29748"/>
        <dbReference type="ChEBI" id="CHEBI:76981"/>
        <dbReference type="EC" id="4.2.1.151"/>
    </reaction>
</comment>
<name>A0A329MEX1_9BACL</name>
<dbReference type="PANTHER" id="PTHR37690">
    <property type="entry name" value="CHORISMATE DEHYDRATASE"/>
    <property type="match status" value="1"/>
</dbReference>
<dbReference type="GO" id="GO:0016836">
    <property type="term" value="F:hydro-lyase activity"/>
    <property type="evidence" value="ECO:0007669"/>
    <property type="project" value="UniProtKB-UniRule"/>
</dbReference>
<dbReference type="AlphaFoldDB" id="A0A329MEX1"/>
<keyword evidence="6" id="KW-1185">Reference proteome</keyword>
<comment type="caution">
    <text evidence="5">The sequence shown here is derived from an EMBL/GenBank/DDBJ whole genome shotgun (WGS) entry which is preliminary data.</text>
</comment>
<comment type="pathway">
    <text evidence="1 4">Quinol/quinone metabolism; menaquinone biosynthesis.</text>
</comment>
<dbReference type="SUPFAM" id="SSF53850">
    <property type="entry name" value="Periplasmic binding protein-like II"/>
    <property type="match status" value="1"/>
</dbReference>
<keyword evidence="2 4" id="KW-0474">Menaquinone biosynthesis</keyword>
<evidence type="ECO:0000313" key="5">
    <source>
        <dbReference type="EMBL" id="RAV18525.1"/>
    </source>
</evidence>
<dbReference type="InterPro" id="IPR030868">
    <property type="entry name" value="MqnA"/>
</dbReference>
<dbReference type="PANTHER" id="PTHR37690:SF1">
    <property type="entry name" value="CHORISMATE DEHYDRATASE"/>
    <property type="match status" value="1"/>
</dbReference>
<comment type="function">
    <text evidence="4">Catalyzes the dehydration of chorismate into 3-[(1-carboxyvinyl)oxy]benzoate, a step in the biosynthesis of menaquinone (MK, vitamin K2).</text>
</comment>
<accession>A0A329MEX1</accession>
<dbReference type="CDD" id="cd13634">
    <property type="entry name" value="PBP2_Sco4506"/>
    <property type="match status" value="1"/>
</dbReference>
<evidence type="ECO:0000256" key="1">
    <source>
        <dbReference type="ARBA" id="ARBA00004863"/>
    </source>
</evidence>
<sequence length="282" mass="31885">MRHHERISIGRINYTNVWPIFHHFPEERFAGEVVFSLQVPTGLNRAMAAGEVDMGAMSSFAYGTNFDEYLLFPGLSVSALGRVNSLLLFHRKPLEQIAGGTFALSTASATTVNLLKILLAKRYEASPTYLTMEPSLDKMMAAADGALLIGDDAIRASWADHGYMVTDLGELWKAFTGEWMTFAVWAVRKDTVRRNPELVSRIHEAFQWSKEHGLRHPEGMIAKAQATIGGTESYWRGYFNQLTYEFGPDQWRGLSLYFSYAKELGLLERDVPIQLWEELPAR</sequence>
<dbReference type="Gene3D" id="3.40.190.10">
    <property type="entry name" value="Periplasmic binding protein-like II"/>
    <property type="match status" value="2"/>
</dbReference>